<dbReference type="Proteomes" id="UP000664048">
    <property type="component" value="Unassembled WGS sequence"/>
</dbReference>
<organism evidence="3 5">
    <name type="scientific">Burkholderia contaminans</name>
    <dbReference type="NCBI Taxonomy" id="488447"/>
    <lineage>
        <taxon>Bacteria</taxon>
        <taxon>Pseudomonadati</taxon>
        <taxon>Pseudomonadota</taxon>
        <taxon>Betaproteobacteria</taxon>
        <taxon>Burkholderiales</taxon>
        <taxon>Burkholderiaceae</taxon>
        <taxon>Burkholderia</taxon>
        <taxon>Burkholderia cepacia complex</taxon>
    </lineage>
</organism>
<evidence type="ECO:0000256" key="2">
    <source>
        <dbReference type="SAM" id="SignalP"/>
    </source>
</evidence>
<evidence type="ECO:0000313" key="3">
    <source>
        <dbReference type="EMBL" id="MBK1931932.1"/>
    </source>
</evidence>
<comment type="caution">
    <text evidence="3">The sequence shown here is derived from an EMBL/GenBank/DDBJ whole genome shotgun (WGS) entry which is preliminary data.</text>
</comment>
<keyword evidence="6" id="KW-1185">Reference proteome</keyword>
<evidence type="ECO:0008006" key="7">
    <source>
        <dbReference type="Google" id="ProtNLM"/>
    </source>
</evidence>
<name>A0AAP1YB37_9BURK</name>
<evidence type="ECO:0000313" key="6">
    <source>
        <dbReference type="Proteomes" id="UP000664048"/>
    </source>
</evidence>
<evidence type="ECO:0000256" key="1">
    <source>
        <dbReference type="SAM" id="MobiDB-lite"/>
    </source>
</evidence>
<dbReference type="Proteomes" id="UP000611459">
    <property type="component" value="Unassembled WGS sequence"/>
</dbReference>
<evidence type="ECO:0000313" key="4">
    <source>
        <dbReference type="EMBL" id="MBO1832857.1"/>
    </source>
</evidence>
<proteinExistence type="predicted"/>
<dbReference type="EMBL" id="JAENIB010000007">
    <property type="protein sequence ID" value="MBK1931932.1"/>
    <property type="molecule type" value="Genomic_DNA"/>
</dbReference>
<reference evidence="3" key="1">
    <citation type="submission" date="2021-01" db="EMBL/GenBank/DDBJ databases">
        <title>Outbreak of Burkholderia contaminns endophthalmitis traced to a clinical ventilation system.</title>
        <authorList>
            <person name="Lipuma J."/>
            <person name="Spilker T."/>
            <person name="Kratholm J."/>
        </authorList>
    </citation>
    <scope>NUCLEOTIDE SEQUENCE</scope>
    <source>
        <strain evidence="3">HI4954</strain>
    </source>
</reference>
<keyword evidence="2" id="KW-0732">Signal</keyword>
<evidence type="ECO:0000313" key="5">
    <source>
        <dbReference type="Proteomes" id="UP000611459"/>
    </source>
</evidence>
<dbReference type="RefSeq" id="WP_174956843.1">
    <property type="nucleotide sequence ID" value="NZ_JAENHZ010000008.1"/>
</dbReference>
<protein>
    <recommendedName>
        <fullName evidence="7">Lipoprotein</fullName>
    </recommendedName>
</protein>
<feature type="chain" id="PRO_5042879622" description="Lipoprotein" evidence="2">
    <location>
        <begin position="20"/>
        <end position="86"/>
    </location>
</feature>
<feature type="region of interest" description="Disordered" evidence="1">
    <location>
        <begin position="50"/>
        <end position="86"/>
    </location>
</feature>
<accession>A0AAP1YB37</accession>
<dbReference type="EMBL" id="JAGEMX010000009">
    <property type="protein sequence ID" value="MBO1832857.1"/>
    <property type="molecule type" value="Genomic_DNA"/>
</dbReference>
<dbReference type="AlphaFoldDB" id="A0AAP1YB37"/>
<sequence>MLITFAISLLLAAACVVLKQHLPAEQPIDQGPGLRHCEVDEKSIRHRADGSVSVPKGATISCGQSLSANPRDRDGTRETIIVKSSS</sequence>
<feature type="signal peptide" evidence="2">
    <location>
        <begin position="1"/>
        <end position="19"/>
    </location>
</feature>
<gene>
    <name evidence="4" type="ORF">J4M89_26070</name>
    <name evidence="3" type="ORF">JIN94_18755</name>
</gene>
<reference evidence="4 6" key="2">
    <citation type="submission" date="2021-03" db="EMBL/GenBank/DDBJ databases">
        <title>Clinical course, treatment and visual outcome of an outbreak of Burkholderia contaminans endophthalmitis following cataract surgery.</title>
        <authorList>
            <person name="Lind C."/>
            <person name="Olsen K."/>
            <person name="Angelsen N.K."/>
            <person name="Krefting E.A."/>
            <person name="Fossen K."/>
            <person name="Gravningen K."/>
            <person name="Depoorter E."/>
            <person name="Vandamme P."/>
            <person name="Bertelsen G."/>
        </authorList>
    </citation>
    <scope>NUCLEOTIDE SEQUENCE [LARGE SCALE GENOMIC DNA]</scope>
    <source>
        <strain evidence="4 6">51242556</strain>
    </source>
</reference>